<evidence type="ECO:0000256" key="2">
    <source>
        <dbReference type="ARBA" id="ARBA00023186"/>
    </source>
</evidence>
<evidence type="ECO:0000256" key="1">
    <source>
        <dbReference type="ARBA" id="ARBA00022988"/>
    </source>
</evidence>
<dbReference type="InterPro" id="IPR038277">
    <property type="entry name" value="UreF_sf"/>
</dbReference>
<evidence type="ECO:0000256" key="4">
    <source>
        <dbReference type="SAM" id="MobiDB-lite"/>
    </source>
</evidence>
<proteinExistence type="inferred from homology"/>
<dbReference type="OrthoDB" id="2550922at2759"/>
<keyword evidence="2" id="KW-0143">Chaperone</keyword>
<dbReference type="InterPro" id="IPR002639">
    <property type="entry name" value="UreF"/>
</dbReference>
<dbReference type="Pfam" id="PF01730">
    <property type="entry name" value="UreF"/>
    <property type="match status" value="1"/>
</dbReference>
<protein>
    <recommendedName>
        <fullName evidence="7">Urease accessory protein UreF</fullName>
    </recommendedName>
</protein>
<sequence length="262" mass="27752">MPPPKATRVMSSHHPTLHPLLLLSDSALPLGSFAFSSGLESYLAHTKYLSTHPPSQPTSHGPPKPPTPHQLSHFLKQSVHNSASSLLPFLLAGWRRPDLLLDLDDALDAATPCTVARRASTAQGKALGVVWSRALGFGCRVGDEGEEAGGGGGQAKMNGVDALLEMVPQGHLPPLFGAVSRAMGLGEADAAYVFLLNHVKAVLSAMVRAGVMGPYQSQGVLAGREVGKWISEAIEESAGVSIPAMDLWMGRHELLYSRIFNS</sequence>
<evidence type="ECO:0000313" key="6">
    <source>
        <dbReference type="Proteomes" id="UP000799538"/>
    </source>
</evidence>
<comment type="similarity">
    <text evidence="3">Belongs to the UreF family.</text>
</comment>
<dbReference type="AlphaFoldDB" id="A0A6A6FYG8"/>
<dbReference type="PANTHER" id="PTHR33620:SF1">
    <property type="entry name" value="UREASE ACCESSORY PROTEIN F"/>
    <property type="match status" value="1"/>
</dbReference>
<name>A0A6A6FYG8_9PEZI</name>
<dbReference type="Proteomes" id="UP000799538">
    <property type="component" value="Unassembled WGS sequence"/>
</dbReference>
<evidence type="ECO:0000256" key="3">
    <source>
        <dbReference type="ARBA" id="ARBA00046339"/>
    </source>
</evidence>
<keyword evidence="6" id="KW-1185">Reference proteome</keyword>
<dbReference type="PANTHER" id="PTHR33620">
    <property type="entry name" value="UREASE ACCESSORY PROTEIN F"/>
    <property type="match status" value="1"/>
</dbReference>
<evidence type="ECO:0008006" key="7">
    <source>
        <dbReference type="Google" id="ProtNLM"/>
    </source>
</evidence>
<keyword evidence="1" id="KW-0996">Nickel insertion</keyword>
<reference evidence="6" key="1">
    <citation type="journal article" date="2020" name="Stud. Mycol.">
        <title>101 Dothideomycetes genomes: A test case for predicting lifestyles and emergence of pathogens.</title>
        <authorList>
            <person name="Haridas S."/>
            <person name="Albert R."/>
            <person name="Binder M."/>
            <person name="Bloem J."/>
            <person name="LaButti K."/>
            <person name="Salamov A."/>
            <person name="Andreopoulos B."/>
            <person name="Baker S."/>
            <person name="Barry K."/>
            <person name="Bills G."/>
            <person name="Bluhm B."/>
            <person name="Cannon C."/>
            <person name="Castanera R."/>
            <person name="Culley D."/>
            <person name="Daum C."/>
            <person name="Ezra D."/>
            <person name="Gonzalez J."/>
            <person name="Henrissat B."/>
            <person name="Kuo A."/>
            <person name="Liang C."/>
            <person name="Lipzen A."/>
            <person name="Lutzoni F."/>
            <person name="Magnuson J."/>
            <person name="Mondo S."/>
            <person name="Nolan M."/>
            <person name="Ohm R."/>
            <person name="Pangilinan J."/>
            <person name="Park H.-J."/>
            <person name="Ramirez L."/>
            <person name="Alfaro M."/>
            <person name="Sun H."/>
            <person name="Tritt A."/>
            <person name="Yoshinaga Y."/>
            <person name="Zwiers L.-H."/>
            <person name="Turgeon B."/>
            <person name="Goodwin S."/>
            <person name="Spatafora J."/>
            <person name="Crous P."/>
            <person name="Grigoriev I."/>
        </authorList>
    </citation>
    <scope>NUCLEOTIDE SEQUENCE [LARGE SCALE GENOMIC DNA]</scope>
    <source>
        <strain evidence="6">CECT 20119</strain>
    </source>
</reference>
<feature type="compositionally biased region" description="Pro residues" evidence="4">
    <location>
        <begin position="54"/>
        <end position="68"/>
    </location>
</feature>
<dbReference type="GO" id="GO:0016151">
    <property type="term" value="F:nickel cation binding"/>
    <property type="evidence" value="ECO:0007669"/>
    <property type="project" value="InterPro"/>
</dbReference>
<dbReference type="Gene3D" id="1.10.4190.10">
    <property type="entry name" value="Urease accessory protein UreF"/>
    <property type="match status" value="1"/>
</dbReference>
<evidence type="ECO:0000313" key="5">
    <source>
        <dbReference type="EMBL" id="KAF2218507.1"/>
    </source>
</evidence>
<dbReference type="PIRSF" id="PIRSF009467">
    <property type="entry name" value="Ureas_acces_UreF"/>
    <property type="match status" value="1"/>
</dbReference>
<dbReference type="EMBL" id="ML992541">
    <property type="protein sequence ID" value="KAF2218507.1"/>
    <property type="molecule type" value="Genomic_DNA"/>
</dbReference>
<gene>
    <name evidence="5" type="ORF">BDZ85DRAFT_292195</name>
</gene>
<organism evidence="5 6">
    <name type="scientific">Elsinoe ampelina</name>
    <dbReference type="NCBI Taxonomy" id="302913"/>
    <lineage>
        <taxon>Eukaryota</taxon>
        <taxon>Fungi</taxon>
        <taxon>Dikarya</taxon>
        <taxon>Ascomycota</taxon>
        <taxon>Pezizomycotina</taxon>
        <taxon>Dothideomycetes</taxon>
        <taxon>Dothideomycetidae</taxon>
        <taxon>Myriangiales</taxon>
        <taxon>Elsinoaceae</taxon>
        <taxon>Elsinoe</taxon>
    </lineage>
</organism>
<accession>A0A6A6FYG8</accession>
<feature type="region of interest" description="Disordered" evidence="4">
    <location>
        <begin position="49"/>
        <end position="71"/>
    </location>
</feature>